<dbReference type="PATRIC" id="fig|2041.4.peg.1416"/>
<evidence type="ECO:0000313" key="1">
    <source>
        <dbReference type="EMBL" id="ALX04411.1"/>
    </source>
</evidence>
<reference evidence="1 2" key="1">
    <citation type="journal article" date="1991" name="Int. J. Syst. Bacteriol.">
        <title>Description of the erythromycin-producing bacterium Arthrobacter sp. strain NRRL B-3381 as Aeromicrobium erythreum gen. nov., sp. nov.</title>
        <authorList>
            <person name="Miller E.S."/>
            <person name="Woese C.R."/>
            <person name="Brenner S."/>
        </authorList>
    </citation>
    <scope>NUCLEOTIDE SEQUENCE [LARGE SCALE GENOMIC DNA]</scope>
    <source>
        <strain evidence="1 2">AR18</strain>
    </source>
</reference>
<name>A0A0U4C8D1_9ACTN</name>
<protein>
    <submittedName>
        <fullName evidence="1">Uncharacterized protein</fullName>
    </submittedName>
</protein>
<evidence type="ECO:0000313" key="2">
    <source>
        <dbReference type="Proteomes" id="UP000067689"/>
    </source>
</evidence>
<dbReference type="EMBL" id="CP011502">
    <property type="protein sequence ID" value="ALX04411.1"/>
    <property type="molecule type" value="Genomic_DNA"/>
</dbReference>
<accession>A0A0U4C8D1</accession>
<proteinExistence type="predicted"/>
<keyword evidence="2" id="KW-1185">Reference proteome</keyword>
<sequence length="209" mass="22921">MVVPTGDESAVWARAFPARLADDVAVVVAALSAASHGTSAHTIDSPRRPRGIVVDGEVVEIPARQYHGGMDAPDRARLTSTQLGVAACIHSRHHDGRERQAWLPSLLTFDEPCASPFIVQLLGEYVVEIVTEIESTLRSGSTAASTIERLVAFMEENAPFVARTRDRARSYWWKYHTYAYATFADYPAARALDLLAGRVLGVSSEKRRT</sequence>
<dbReference type="Proteomes" id="UP000067689">
    <property type="component" value="Chromosome"/>
</dbReference>
<dbReference type="KEGG" id="aer:AERYTH_06760"/>
<dbReference type="AlphaFoldDB" id="A0A0U4C8D1"/>
<gene>
    <name evidence="1" type="ORF">AERYTH_06760</name>
</gene>
<organism evidence="1 2">
    <name type="scientific">Aeromicrobium erythreum</name>
    <dbReference type="NCBI Taxonomy" id="2041"/>
    <lineage>
        <taxon>Bacteria</taxon>
        <taxon>Bacillati</taxon>
        <taxon>Actinomycetota</taxon>
        <taxon>Actinomycetes</taxon>
        <taxon>Propionibacteriales</taxon>
        <taxon>Nocardioidaceae</taxon>
        <taxon>Aeromicrobium</taxon>
    </lineage>
</organism>